<dbReference type="OrthoDB" id="407558at2759"/>
<dbReference type="InterPro" id="IPR013083">
    <property type="entry name" value="Znf_RING/FYVE/PHD"/>
</dbReference>
<dbReference type="Pfam" id="PF00160">
    <property type="entry name" value="Pro_isomerase"/>
    <property type="match status" value="1"/>
</dbReference>
<dbReference type="SUPFAM" id="SSF57850">
    <property type="entry name" value="RING/U-box"/>
    <property type="match status" value="1"/>
</dbReference>
<dbReference type="FunFam" id="3.30.40.10:FF:000079">
    <property type="entry name" value="Peptidyl-prolyl cis-trans isomerase 2"/>
    <property type="match status" value="1"/>
</dbReference>
<evidence type="ECO:0000256" key="6">
    <source>
        <dbReference type="ARBA" id="ARBA00012483"/>
    </source>
</evidence>
<dbReference type="EC" id="2.3.2.27" evidence="6"/>
<dbReference type="InterPro" id="IPR002130">
    <property type="entry name" value="Cyclophilin-type_PPIase_dom"/>
</dbReference>
<reference evidence="20 21" key="1">
    <citation type="journal article" date="2013" name="PLoS Genet.">
        <title>Genomic mechanisms accounting for the adaptation to parasitism in nematode-trapping fungi.</title>
        <authorList>
            <person name="Meerupati T."/>
            <person name="Andersson K.M."/>
            <person name="Friman E."/>
            <person name="Kumar D."/>
            <person name="Tunlid A."/>
            <person name="Ahren D."/>
        </authorList>
    </citation>
    <scope>NUCLEOTIDE SEQUENCE [LARGE SCALE GENOMIC DNA]</scope>
    <source>
        <strain evidence="20 21">CBS 200.50</strain>
    </source>
</reference>
<dbReference type="FunFam" id="2.40.100.10:FF:000014">
    <property type="entry name" value="Peptidyl-prolyl cis-trans isomerase cyp65"/>
    <property type="match status" value="1"/>
</dbReference>
<reference evidence="21" key="2">
    <citation type="submission" date="2013-04" db="EMBL/GenBank/DDBJ databases">
        <title>Genomic mechanisms accounting for the adaptation to parasitism in nematode-trapping fungi.</title>
        <authorList>
            <person name="Ahren D.G."/>
        </authorList>
    </citation>
    <scope>NUCLEOTIDE SEQUENCE [LARGE SCALE GENOMIC DNA]</scope>
    <source>
        <strain evidence="21">CBS 200.50</strain>
    </source>
</reference>
<dbReference type="InterPro" id="IPR003613">
    <property type="entry name" value="Ubox_domain"/>
</dbReference>
<sequence>MGKGTDKLYITQSEWSSTDSHGASRGAQSGGSKADASFRRLPFNYCALSLQPYEHPVCTPAGTTFDLLNILPWLKKHGTNPVDGSPLDAKDLIKMNMAKNTDEEYWDPISSKIFTNNTHIVVIKPSGNVYAFETVDKFNIKAKFWRDLQTDEQFTRKDVITIQDPQNLASRDMSLFKYLKEGTSTLTDEQEAERANPLNNINLGNMGSNAKVLAAKEAVAKAREARAIAAAAAGGAGGSSKAAAKSTGGSSASAGKAAASASKAAVPYNAAKHTTGKAAASFTSTGMSVHTGAERALLTEEEYMLKPKVVKIKGYARISTNLGNLNVELHTEWAPKAVYNFVKLAEKGYYNGTVFHRNIKSFMIQGGDPTGTGRGGASYWGKNFDDELQGPHTHDARGVLSMANKGKNTNSSQFFIIYRPQAHLDRKHTVFGQVVGGTDVLDRMETAPTDSSDRPTREIKIEEVVVFVNPFEEFQKARVQKEEDEKTAEEVKRAGGTEDDKTTWTGKRLRTAGEGKGSGSGSGSGGGGVGVGKYLAAARAAAAEEEDEIVEVVEEEEDEMSYYQEPVKKKAKSKGGFGNFDNW</sequence>
<evidence type="ECO:0000256" key="7">
    <source>
        <dbReference type="ARBA" id="ARBA00013194"/>
    </source>
</evidence>
<evidence type="ECO:0000259" key="18">
    <source>
        <dbReference type="PROSITE" id="PS50072"/>
    </source>
</evidence>
<dbReference type="STRING" id="1284197.S8ADT0"/>
<evidence type="ECO:0000313" key="20">
    <source>
        <dbReference type="EMBL" id="EPS39246.1"/>
    </source>
</evidence>
<name>S8ADT0_DACHA</name>
<keyword evidence="11" id="KW-0697">Rotamase</keyword>
<dbReference type="CDD" id="cd16663">
    <property type="entry name" value="RING-Ubox_PPIL2"/>
    <property type="match status" value="1"/>
</dbReference>
<keyword evidence="10" id="KW-0833">Ubl conjugation pathway</keyword>
<evidence type="ECO:0000313" key="21">
    <source>
        <dbReference type="Proteomes" id="UP000015100"/>
    </source>
</evidence>
<dbReference type="HOGENOM" id="CLU_012062_7_0_1"/>
<dbReference type="PRINTS" id="PR00153">
    <property type="entry name" value="CSAPPISMRASE"/>
</dbReference>
<evidence type="ECO:0000256" key="4">
    <source>
        <dbReference type="ARBA" id="ARBA00004123"/>
    </source>
</evidence>
<dbReference type="InterPro" id="IPR044666">
    <property type="entry name" value="Cyclophilin_A-like"/>
</dbReference>
<evidence type="ECO:0000256" key="16">
    <source>
        <dbReference type="ARBA" id="ARBA00033051"/>
    </source>
</evidence>
<dbReference type="PANTHER" id="PTHR45625:SF1">
    <property type="entry name" value="RING-TYPE E3 UBIQUITIN-PROTEIN LIGASE PPIL2"/>
    <property type="match status" value="1"/>
</dbReference>
<dbReference type="OMA" id="NFIKHCA"/>
<dbReference type="InterPro" id="IPR026951">
    <property type="entry name" value="PPIL2_U-box_dom"/>
</dbReference>
<dbReference type="GO" id="GO:0061630">
    <property type="term" value="F:ubiquitin protein ligase activity"/>
    <property type="evidence" value="ECO:0007669"/>
    <property type="project" value="UniProtKB-EC"/>
</dbReference>
<evidence type="ECO:0000256" key="10">
    <source>
        <dbReference type="ARBA" id="ARBA00022786"/>
    </source>
</evidence>
<dbReference type="GO" id="GO:0071013">
    <property type="term" value="C:catalytic step 2 spliceosome"/>
    <property type="evidence" value="ECO:0007669"/>
    <property type="project" value="TreeGrafter"/>
</dbReference>
<dbReference type="EC" id="5.2.1.8" evidence="7"/>
<evidence type="ECO:0000256" key="5">
    <source>
        <dbReference type="ARBA" id="ARBA00007930"/>
    </source>
</evidence>
<dbReference type="Gene3D" id="2.40.100.10">
    <property type="entry name" value="Cyclophilin-like"/>
    <property type="match status" value="1"/>
</dbReference>
<comment type="similarity">
    <text evidence="5">Belongs to the cyclophilin-type PPIase family. PPIL2 subfamily.</text>
</comment>
<dbReference type="PANTHER" id="PTHR45625">
    <property type="entry name" value="PEPTIDYL-PROLYL CIS-TRANS ISOMERASE-RELATED"/>
    <property type="match status" value="1"/>
</dbReference>
<accession>S8ADT0</accession>
<feature type="region of interest" description="Disordered" evidence="17">
    <location>
        <begin position="15"/>
        <end position="34"/>
    </location>
</feature>
<dbReference type="GO" id="GO:0003755">
    <property type="term" value="F:peptidyl-prolyl cis-trans isomerase activity"/>
    <property type="evidence" value="ECO:0007669"/>
    <property type="project" value="UniProtKB-KW"/>
</dbReference>
<dbReference type="EMBL" id="AQGS01000484">
    <property type="protein sequence ID" value="EPS39246.1"/>
    <property type="molecule type" value="Genomic_DNA"/>
</dbReference>
<dbReference type="AlphaFoldDB" id="S8ADT0"/>
<protein>
    <recommendedName>
        <fullName evidence="8">Peptidyl-prolyl cis-trans isomerase-like 2</fullName>
        <ecNumber evidence="6">2.3.2.27</ecNumber>
        <ecNumber evidence="7">5.2.1.8</ecNumber>
    </recommendedName>
    <alternativeName>
        <fullName evidence="14">Cyclophilin-60</fullName>
    </alternativeName>
    <alternativeName>
        <fullName evidence="15">Cyclophilin-like protein Cyp-60</fullName>
    </alternativeName>
    <alternativeName>
        <fullName evidence="16">RING-type E3 ubiquitin transferase isomerase-like 2</fullName>
    </alternativeName>
</protein>
<comment type="catalytic activity">
    <reaction evidence="1">
        <text>S-ubiquitinyl-[E2 ubiquitin-conjugating enzyme]-L-cysteine + [acceptor protein]-L-lysine = [E2 ubiquitin-conjugating enzyme]-L-cysteine + N(6)-ubiquitinyl-[acceptor protein]-L-lysine.</text>
        <dbReference type="EC" id="2.3.2.27"/>
    </reaction>
</comment>
<evidence type="ECO:0000256" key="2">
    <source>
        <dbReference type="ARBA" id="ARBA00000971"/>
    </source>
</evidence>
<comment type="function">
    <text evidence="3">May catalyze the cis-trans isomerization of proline imidic peptide bonds in oligopeptides thereby assisting the folding of proteins. May also function as a chaperone, playing a role in intracellular transport of proteins. May also have a protein ubiquitin ligase activity acting as an E3 ubiquitin protein ligase or as a ubiquitin-ubiquitin ligase promoting elongation of ubiquitin chains on proteins.</text>
</comment>
<feature type="compositionally biased region" description="Basic and acidic residues" evidence="17">
    <location>
        <begin position="479"/>
        <end position="502"/>
    </location>
</feature>
<feature type="domain" description="PPIase cyclophilin-type" evidence="18">
    <location>
        <begin position="319"/>
        <end position="466"/>
    </location>
</feature>
<evidence type="ECO:0000259" key="19">
    <source>
        <dbReference type="PROSITE" id="PS51698"/>
    </source>
</evidence>
<dbReference type="GO" id="GO:0000209">
    <property type="term" value="P:protein polyubiquitination"/>
    <property type="evidence" value="ECO:0007669"/>
    <property type="project" value="TreeGrafter"/>
</dbReference>
<evidence type="ECO:0000256" key="14">
    <source>
        <dbReference type="ARBA" id="ARBA00030661"/>
    </source>
</evidence>
<feature type="domain" description="U-box" evidence="19">
    <location>
        <begin position="39"/>
        <end position="112"/>
    </location>
</feature>
<gene>
    <name evidence="20" type="ORF">H072_6980</name>
</gene>
<dbReference type="Proteomes" id="UP000015100">
    <property type="component" value="Unassembled WGS sequence"/>
</dbReference>
<dbReference type="PROSITE" id="PS50072">
    <property type="entry name" value="CSA_PPIASE_2"/>
    <property type="match status" value="1"/>
</dbReference>
<dbReference type="SMART" id="SM00504">
    <property type="entry name" value="Ubox"/>
    <property type="match status" value="1"/>
</dbReference>
<feature type="region of interest" description="Disordered" evidence="17">
    <location>
        <begin position="479"/>
        <end position="528"/>
    </location>
</feature>
<keyword evidence="13" id="KW-0539">Nucleus</keyword>
<keyword evidence="21" id="KW-1185">Reference proteome</keyword>
<evidence type="ECO:0000256" key="8">
    <source>
        <dbReference type="ARBA" id="ARBA00020592"/>
    </source>
</evidence>
<evidence type="ECO:0000256" key="11">
    <source>
        <dbReference type="ARBA" id="ARBA00023110"/>
    </source>
</evidence>
<evidence type="ECO:0000256" key="13">
    <source>
        <dbReference type="ARBA" id="ARBA00023242"/>
    </source>
</evidence>
<dbReference type="PROSITE" id="PS00170">
    <property type="entry name" value="CSA_PPIASE_1"/>
    <property type="match status" value="1"/>
</dbReference>
<keyword evidence="9" id="KW-0808">Transferase</keyword>
<comment type="catalytic activity">
    <reaction evidence="2">
        <text>[protein]-peptidylproline (omega=180) = [protein]-peptidylproline (omega=0)</text>
        <dbReference type="Rhea" id="RHEA:16237"/>
        <dbReference type="Rhea" id="RHEA-COMP:10747"/>
        <dbReference type="Rhea" id="RHEA-COMP:10748"/>
        <dbReference type="ChEBI" id="CHEBI:83833"/>
        <dbReference type="ChEBI" id="CHEBI:83834"/>
        <dbReference type="EC" id="5.2.1.8"/>
    </reaction>
</comment>
<evidence type="ECO:0000256" key="9">
    <source>
        <dbReference type="ARBA" id="ARBA00022679"/>
    </source>
</evidence>
<comment type="subcellular location">
    <subcellularLocation>
        <location evidence="4">Nucleus</location>
    </subcellularLocation>
</comment>
<dbReference type="InterPro" id="IPR029000">
    <property type="entry name" value="Cyclophilin-like_dom_sf"/>
</dbReference>
<organism evidence="20 21">
    <name type="scientific">Dactylellina haptotyla (strain CBS 200.50)</name>
    <name type="common">Nematode-trapping fungus</name>
    <name type="synonym">Monacrosporium haptotylum</name>
    <dbReference type="NCBI Taxonomy" id="1284197"/>
    <lineage>
        <taxon>Eukaryota</taxon>
        <taxon>Fungi</taxon>
        <taxon>Dikarya</taxon>
        <taxon>Ascomycota</taxon>
        <taxon>Pezizomycotina</taxon>
        <taxon>Orbiliomycetes</taxon>
        <taxon>Orbiliales</taxon>
        <taxon>Orbiliaceae</taxon>
        <taxon>Dactylellina</taxon>
    </lineage>
</organism>
<feature type="compositionally biased region" description="Polar residues" evidence="17">
    <location>
        <begin position="15"/>
        <end position="31"/>
    </location>
</feature>
<evidence type="ECO:0000256" key="15">
    <source>
        <dbReference type="ARBA" id="ARBA00030942"/>
    </source>
</evidence>
<dbReference type="GO" id="GO:0006457">
    <property type="term" value="P:protein folding"/>
    <property type="evidence" value="ECO:0007669"/>
    <property type="project" value="InterPro"/>
</dbReference>
<feature type="compositionally biased region" description="Gly residues" evidence="17">
    <location>
        <begin position="514"/>
        <end position="528"/>
    </location>
</feature>
<dbReference type="eggNOG" id="KOG0883">
    <property type="taxonomic scope" value="Eukaryota"/>
</dbReference>
<evidence type="ECO:0000256" key="1">
    <source>
        <dbReference type="ARBA" id="ARBA00000900"/>
    </source>
</evidence>
<dbReference type="CDD" id="cd01923">
    <property type="entry name" value="cyclophilin_RING"/>
    <property type="match status" value="1"/>
</dbReference>
<dbReference type="SUPFAM" id="SSF50891">
    <property type="entry name" value="Cyclophilin-like"/>
    <property type="match status" value="1"/>
</dbReference>
<dbReference type="InterPro" id="IPR020892">
    <property type="entry name" value="Cyclophilin-type_PPIase_CS"/>
</dbReference>
<keyword evidence="12" id="KW-0413">Isomerase</keyword>
<evidence type="ECO:0000256" key="12">
    <source>
        <dbReference type="ARBA" id="ARBA00023235"/>
    </source>
</evidence>
<dbReference type="PROSITE" id="PS51698">
    <property type="entry name" value="U_BOX"/>
    <property type="match status" value="1"/>
</dbReference>
<evidence type="ECO:0000256" key="3">
    <source>
        <dbReference type="ARBA" id="ARBA00003697"/>
    </source>
</evidence>
<evidence type="ECO:0000256" key="17">
    <source>
        <dbReference type="SAM" id="MobiDB-lite"/>
    </source>
</evidence>
<proteinExistence type="inferred from homology"/>
<dbReference type="Gene3D" id="3.30.40.10">
    <property type="entry name" value="Zinc/RING finger domain, C3HC4 (zinc finger)"/>
    <property type="match status" value="1"/>
</dbReference>
<comment type="caution">
    <text evidence="20">The sequence shown here is derived from an EMBL/GenBank/DDBJ whole genome shotgun (WGS) entry which is preliminary data.</text>
</comment>